<evidence type="ECO:0000313" key="19">
    <source>
        <dbReference type="EMBL" id="KAG8363924.1"/>
    </source>
</evidence>
<dbReference type="EMBL" id="WHWC01000019">
    <property type="protein sequence ID" value="KAG8363924.1"/>
    <property type="molecule type" value="Genomic_DNA"/>
</dbReference>
<reference evidence="19" key="1">
    <citation type="submission" date="2019-10" db="EMBL/GenBank/DDBJ databases">
        <authorList>
            <person name="Zhang R."/>
            <person name="Pan Y."/>
            <person name="Wang J."/>
            <person name="Ma R."/>
            <person name="Yu S."/>
        </authorList>
    </citation>
    <scope>NUCLEOTIDE SEQUENCE</scope>
    <source>
        <strain evidence="19">LA-IB0</strain>
        <tissue evidence="19">Leaf</tissue>
    </source>
</reference>
<dbReference type="GO" id="GO:1901701">
    <property type="term" value="P:cellular response to oxygen-containing compound"/>
    <property type="evidence" value="ECO:0007669"/>
    <property type="project" value="UniProtKB-ARBA"/>
</dbReference>
<dbReference type="PANTHER" id="PTHR18966">
    <property type="entry name" value="IONOTROPIC GLUTAMATE RECEPTOR"/>
    <property type="match status" value="1"/>
</dbReference>
<feature type="domain" description="Solute-binding protein family 3/N-terminal" evidence="17">
    <location>
        <begin position="470"/>
        <end position="810"/>
    </location>
</feature>
<comment type="caution">
    <text evidence="19">The sequence shown here is derived from an EMBL/GenBank/DDBJ whole genome shotgun (WGS) entry which is preliminary data.</text>
</comment>
<evidence type="ECO:0000259" key="17">
    <source>
        <dbReference type="SMART" id="SM00062"/>
    </source>
</evidence>
<evidence type="ECO:0000256" key="7">
    <source>
        <dbReference type="ARBA" id="ARBA00023065"/>
    </source>
</evidence>
<dbReference type="Pfam" id="PF00060">
    <property type="entry name" value="Lig_chan"/>
    <property type="match status" value="1"/>
</dbReference>
<dbReference type="GO" id="GO:0016020">
    <property type="term" value="C:membrane"/>
    <property type="evidence" value="ECO:0007669"/>
    <property type="project" value="UniProtKB-SubCell"/>
</dbReference>
<dbReference type="Pfam" id="PF10613">
    <property type="entry name" value="Lig_chan-Glu_bd"/>
    <property type="match status" value="1"/>
</dbReference>
<comment type="similarity">
    <text evidence="2 13">Belongs to the glutamate-gated ion channel (TC 1.A.10.1) family.</text>
</comment>
<dbReference type="CDD" id="cd19990">
    <property type="entry name" value="PBP1_GABAb_receptor_plant"/>
    <property type="match status" value="1"/>
</dbReference>
<evidence type="ECO:0000256" key="14">
    <source>
        <dbReference type="PIRSR" id="PIRSR037090-50"/>
    </source>
</evidence>
<dbReference type="SUPFAM" id="SSF53822">
    <property type="entry name" value="Periplasmic binding protein-like I"/>
    <property type="match status" value="1"/>
</dbReference>
<proteinExistence type="inferred from homology"/>
<feature type="transmembrane region" description="Helical" evidence="15">
    <location>
        <begin position="828"/>
        <end position="851"/>
    </location>
</feature>
<dbReference type="SMART" id="SM00079">
    <property type="entry name" value="PBPe"/>
    <property type="match status" value="1"/>
</dbReference>
<evidence type="ECO:0000256" key="9">
    <source>
        <dbReference type="ARBA" id="ARBA00023170"/>
    </source>
</evidence>
<evidence type="ECO:0000259" key="18">
    <source>
        <dbReference type="SMART" id="SM00079"/>
    </source>
</evidence>
<protein>
    <recommendedName>
        <fullName evidence="13">Glutamate receptor</fullName>
    </recommendedName>
</protein>
<keyword evidence="7 13" id="KW-0406">Ion transport</keyword>
<organism evidence="19 20">
    <name type="scientific">Buddleja alternifolia</name>
    <dbReference type="NCBI Taxonomy" id="168488"/>
    <lineage>
        <taxon>Eukaryota</taxon>
        <taxon>Viridiplantae</taxon>
        <taxon>Streptophyta</taxon>
        <taxon>Embryophyta</taxon>
        <taxon>Tracheophyta</taxon>
        <taxon>Spermatophyta</taxon>
        <taxon>Magnoliopsida</taxon>
        <taxon>eudicotyledons</taxon>
        <taxon>Gunneridae</taxon>
        <taxon>Pentapetalae</taxon>
        <taxon>asterids</taxon>
        <taxon>lamiids</taxon>
        <taxon>Lamiales</taxon>
        <taxon>Scrophulariaceae</taxon>
        <taxon>Buddlejeae</taxon>
        <taxon>Buddleja</taxon>
    </lineage>
</organism>
<evidence type="ECO:0000256" key="13">
    <source>
        <dbReference type="PIRNR" id="PIRNR037090"/>
    </source>
</evidence>
<dbReference type="InterPro" id="IPR044440">
    <property type="entry name" value="GABAb_receptor_plant_PBP1"/>
</dbReference>
<gene>
    <name evidence="19" type="ORF">BUALT_Bualt19G0073000</name>
</gene>
<dbReference type="FunFam" id="1.10.287.70:FF:000037">
    <property type="entry name" value="Glutamate receptor"/>
    <property type="match status" value="1"/>
</dbReference>
<evidence type="ECO:0000256" key="8">
    <source>
        <dbReference type="ARBA" id="ARBA00023136"/>
    </source>
</evidence>
<feature type="transmembrane region" description="Helical" evidence="15">
    <location>
        <begin position="623"/>
        <end position="641"/>
    </location>
</feature>
<dbReference type="Gene3D" id="3.40.50.2300">
    <property type="match status" value="2"/>
</dbReference>
<dbReference type="FunFam" id="3.40.190.10:FF:000054">
    <property type="entry name" value="Glutamate receptor"/>
    <property type="match status" value="1"/>
</dbReference>
<keyword evidence="8 13" id="KW-0472">Membrane</keyword>
<evidence type="ECO:0000256" key="10">
    <source>
        <dbReference type="ARBA" id="ARBA00023180"/>
    </source>
</evidence>
<keyword evidence="4 15" id="KW-0812">Transmembrane</keyword>
<feature type="disulfide bond" evidence="14">
    <location>
        <begin position="758"/>
        <end position="812"/>
    </location>
</feature>
<feature type="signal peptide" evidence="16">
    <location>
        <begin position="1"/>
        <end position="18"/>
    </location>
</feature>
<comment type="subcellular location">
    <subcellularLocation>
        <location evidence="1">Membrane</location>
        <topology evidence="1">Multi-pass membrane protein</topology>
    </subcellularLocation>
</comment>
<accession>A0AAV6W2N6</accession>
<dbReference type="Gene3D" id="3.40.190.10">
    <property type="entry name" value="Periplasmic binding protein-like II"/>
    <property type="match status" value="3"/>
</dbReference>
<dbReference type="InterPro" id="IPR001320">
    <property type="entry name" value="Iontro_rcpt_C"/>
</dbReference>
<keyword evidence="6 15" id="KW-1133">Transmembrane helix</keyword>
<keyword evidence="3 13" id="KW-0813">Transport</keyword>
<feature type="chain" id="PRO_5043933275" description="Glutamate receptor" evidence="16">
    <location>
        <begin position="19"/>
        <end position="937"/>
    </location>
</feature>
<keyword evidence="9 13" id="KW-0675">Receptor</keyword>
<dbReference type="Proteomes" id="UP000826271">
    <property type="component" value="Unassembled WGS sequence"/>
</dbReference>
<name>A0AAV6W2N6_9LAMI</name>
<dbReference type="FunFam" id="3.40.50.2300:FF:000081">
    <property type="entry name" value="Glutamate receptor"/>
    <property type="match status" value="1"/>
</dbReference>
<evidence type="ECO:0000313" key="20">
    <source>
        <dbReference type="Proteomes" id="UP000826271"/>
    </source>
</evidence>
<dbReference type="PIRSF" id="PIRSF037090">
    <property type="entry name" value="Iontro_Glu-like_rcpt_pln"/>
    <property type="match status" value="1"/>
</dbReference>
<dbReference type="CDD" id="cd13686">
    <property type="entry name" value="GluR_Plant"/>
    <property type="match status" value="1"/>
</dbReference>
<evidence type="ECO:0000256" key="1">
    <source>
        <dbReference type="ARBA" id="ARBA00004141"/>
    </source>
</evidence>
<evidence type="ECO:0000256" key="11">
    <source>
        <dbReference type="ARBA" id="ARBA00023286"/>
    </source>
</evidence>
<comment type="function">
    <text evidence="13">Glutamate-gated receptor that probably acts as non-selective cation channel.</text>
</comment>
<feature type="transmembrane region" description="Helical" evidence="15">
    <location>
        <begin position="653"/>
        <end position="677"/>
    </location>
</feature>
<keyword evidence="20" id="KW-1185">Reference proteome</keyword>
<evidence type="ECO:0000256" key="5">
    <source>
        <dbReference type="ARBA" id="ARBA00022729"/>
    </source>
</evidence>
<dbReference type="InterPro" id="IPR017103">
    <property type="entry name" value="Iontropic_Glu_rcpt_pln"/>
</dbReference>
<dbReference type="Pfam" id="PF01094">
    <property type="entry name" value="ANF_receptor"/>
    <property type="match status" value="1"/>
</dbReference>
<dbReference type="InterPro" id="IPR028082">
    <property type="entry name" value="Peripla_BP_I"/>
</dbReference>
<dbReference type="Gene3D" id="1.10.287.70">
    <property type="match status" value="1"/>
</dbReference>
<keyword evidence="11 13" id="KW-1071">Ligand-gated ion channel</keyword>
<dbReference type="GO" id="GO:0007165">
    <property type="term" value="P:signal transduction"/>
    <property type="evidence" value="ECO:0007669"/>
    <property type="project" value="UniProtKB-ARBA"/>
</dbReference>
<dbReference type="InterPro" id="IPR001638">
    <property type="entry name" value="Solute-binding_3/MltF_N"/>
</dbReference>
<dbReference type="InterPro" id="IPR015683">
    <property type="entry name" value="Ionotropic_Glu_rcpt"/>
</dbReference>
<evidence type="ECO:0000256" key="4">
    <source>
        <dbReference type="ARBA" id="ARBA00022692"/>
    </source>
</evidence>
<dbReference type="GO" id="GO:0009611">
    <property type="term" value="P:response to wounding"/>
    <property type="evidence" value="ECO:0007669"/>
    <property type="project" value="UniProtKB-ARBA"/>
</dbReference>
<keyword evidence="12 13" id="KW-0407">Ion channel</keyword>
<feature type="domain" description="Ionotropic glutamate receptor C-terminal" evidence="18">
    <location>
        <begin position="472"/>
        <end position="809"/>
    </location>
</feature>
<keyword evidence="10" id="KW-0325">Glycoprotein</keyword>
<evidence type="ECO:0000256" key="6">
    <source>
        <dbReference type="ARBA" id="ARBA00022989"/>
    </source>
</evidence>
<dbReference type="SUPFAM" id="SSF53850">
    <property type="entry name" value="Periplasmic binding protein-like II"/>
    <property type="match status" value="1"/>
</dbReference>
<dbReference type="GO" id="GO:0015276">
    <property type="term" value="F:ligand-gated monoatomic ion channel activity"/>
    <property type="evidence" value="ECO:0007669"/>
    <property type="project" value="InterPro"/>
</dbReference>
<evidence type="ECO:0000256" key="16">
    <source>
        <dbReference type="SAM" id="SignalP"/>
    </source>
</evidence>
<dbReference type="AlphaFoldDB" id="A0AAV6W2N6"/>
<evidence type="ECO:0000256" key="2">
    <source>
        <dbReference type="ARBA" id="ARBA00008685"/>
    </source>
</evidence>
<evidence type="ECO:0000256" key="15">
    <source>
        <dbReference type="SAM" id="Phobius"/>
    </source>
</evidence>
<dbReference type="InterPro" id="IPR019594">
    <property type="entry name" value="Glu/Gly-bd"/>
</dbReference>
<keyword evidence="14" id="KW-1015">Disulfide bond</keyword>
<sequence>MMNLSLLLLLLSLLFIRGFPGEDSRPNVVNIGSIFSFETINGRVAKIAMNAAVEDINSDANILGGSKLVLSTYDSNYSGFLGIIGEADIRITALQYMETETVAIIGPQVSELAHVLSHIANELHVPMLSFTALDPSLSSLQYPYFVQTAPNDLSQMTAIADIVSYFDYRDVVVIYTDEEQNRGSITALGNKLVKRRCKIFYKAVLSPQSSPTGKEIMNELVKISMMESRVIVVHTYAAVGLKIFYLAHKLGMMEKGYVWIATAWLSTVLDSTPVYVKDVKSIQGVLMLRPHTPDSEKKKAFLSRWNKLSNGSIGLNPYGLYAYDTVWMIANAVKVFLDSGGTISFSNNPNLNHLAGGTLNLGSLSTFNGGSQLLRNILKTNMTGLTGQIAFHSDKSMIRPSYDIFNVMGKGYKQIGYWSSYSGLSDVPPEILYTRPPNRSSSNQKLRSVVWPGSTTVRPRGWVFPHNGRKLRIGVPERVSYKAIVSKDENTNEVHGYCIDVFLAAIDLLPYAVPHEFILFGDGKKNPSYEEPINMISNKVFDAFVGDITIVTKRAKIVDFTQPYIESGLVVVTPIRKMNSSAWAFLHPFTPLMWVITIAFFVIIGTVILILEYKINDEFRGPLKKQFITILWFGFSTMFFAHRENTVSTLGRMVLLLWLFAVLIINSSYTASLTSILTVQQLAPSIRGIESLITSDDHIGFQLGSFAESYLNEELNIAKSRLIPLGSPKEYVDALKEGRVSAVVDERPYVDLFLSENCKFQVVGEEFKKSGWGFAFPRDSPLATDMSTAILKLSETGELRKIRNKWLNTRACDLPAPENSDQFQLESFWGLFLICGIACLFALVVFFSMMLHKFKRSFPQQSGPSRPSSSNSIRIQIQRFLSFVDKKEEESKKKLKRKHIEVVSGGTNAQDVRSSMRIRRYQLHICREERNRGTYVH</sequence>
<keyword evidence="5 16" id="KW-0732">Signal</keyword>
<feature type="transmembrane region" description="Helical" evidence="15">
    <location>
        <begin position="585"/>
        <end position="611"/>
    </location>
</feature>
<dbReference type="InterPro" id="IPR001828">
    <property type="entry name" value="ANF_lig-bd_rcpt"/>
</dbReference>
<evidence type="ECO:0000256" key="3">
    <source>
        <dbReference type="ARBA" id="ARBA00022448"/>
    </source>
</evidence>
<evidence type="ECO:0000256" key="12">
    <source>
        <dbReference type="ARBA" id="ARBA00023303"/>
    </source>
</evidence>
<dbReference type="SMART" id="SM00062">
    <property type="entry name" value="PBPb"/>
    <property type="match status" value="1"/>
</dbReference>
<dbReference type="FunFam" id="3.40.190.10:FF:000175">
    <property type="entry name" value="Glutamate receptor"/>
    <property type="match status" value="1"/>
</dbReference>